<evidence type="ECO:0000313" key="3">
    <source>
        <dbReference type="EMBL" id="PWJ96218.1"/>
    </source>
</evidence>
<dbReference type="EMBL" id="QGGI01000002">
    <property type="protein sequence ID" value="PWJ96218.1"/>
    <property type="molecule type" value="Genomic_DNA"/>
</dbReference>
<proteinExistence type="predicted"/>
<name>A0AA45C8K3_9BACT</name>
<dbReference type="Pfam" id="PF13091">
    <property type="entry name" value="PLDc_2"/>
    <property type="match status" value="2"/>
</dbReference>
<dbReference type="PANTHER" id="PTHR43856">
    <property type="entry name" value="CARDIOLIPIN HYDROLASE"/>
    <property type="match status" value="1"/>
</dbReference>
<protein>
    <submittedName>
        <fullName evidence="3">Phospholipase D-like protein</fullName>
    </submittedName>
</protein>
<evidence type="ECO:0000313" key="4">
    <source>
        <dbReference type="Proteomes" id="UP000245921"/>
    </source>
</evidence>
<dbReference type="Gene3D" id="3.30.870.10">
    <property type="entry name" value="Endonuclease Chain A"/>
    <property type="match status" value="2"/>
</dbReference>
<dbReference type="Proteomes" id="UP000245921">
    <property type="component" value="Unassembled WGS sequence"/>
</dbReference>
<sequence length="317" mass="38138">MANMVKLLMMTLRNLKRLKFKYLFILLMIINSKVFSYEVFSTEEFFDFFLKSKVSSSVNIDIVTMSLDEEILNFFDQKSQNINIYCHYFDKTYIKKFENIKFHKIKTQGGYLHQKYMILDNSSIILGTGNLTKSGIYQDINHYIYTDNEKIVEIFKKEIQNINLDFKTYKKVLNLENEEIIFLNFPSEENFNYIRKLINNAQKSIKIFTFSFTDPLLTYDIQLKSSENIEIKILSDDWNKENDSPLKYMSGVKIKYLKNLHSKIIIIDDNYLIFGSFNHTYRARKKNYEYVLIFDSEYLIKYFDEQFEYYYNRGVEL</sequence>
<dbReference type="GO" id="GO:0006793">
    <property type="term" value="P:phosphorus metabolic process"/>
    <property type="evidence" value="ECO:0007669"/>
    <property type="project" value="UniProtKB-ARBA"/>
</dbReference>
<dbReference type="SMART" id="SM00155">
    <property type="entry name" value="PLDc"/>
    <property type="match status" value="2"/>
</dbReference>
<comment type="catalytic activity">
    <reaction evidence="1">
        <text>a 1,2-diacyl-sn-glycero-3-phosphocholine + H2O = a 1,2-diacyl-sn-glycero-3-phosphate + choline + H(+)</text>
        <dbReference type="Rhea" id="RHEA:14445"/>
        <dbReference type="ChEBI" id="CHEBI:15354"/>
        <dbReference type="ChEBI" id="CHEBI:15377"/>
        <dbReference type="ChEBI" id="CHEBI:15378"/>
        <dbReference type="ChEBI" id="CHEBI:57643"/>
        <dbReference type="ChEBI" id="CHEBI:58608"/>
        <dbReference type="EC" id="3.1.4.4"/>
    </reaction>
</comment>
<feature type="domain" description="PLD phosphodiesterase" evidence="2">
    <location>
        <begin position="108"/>
        <end position="135"/>
    </location>
</feature>
<dbReference type="PANTHER" id="PTHR43856:SF2">
    <property type="entry name" value="PHOSPHOLIPASE D"/>
    <property type="match status" value="1"/>
</dbReference>
<dbReference type="SUPFAM" id="SSF56024">
    <property type="entry name" value="Phospholipase D/nuclease"/>
    <property type="match status" value="2"/>
</dbReference>
<dbReference type="GO" id="GO:0016891">
    <property type="term" value="F:RNA endonuclease activity producing 5'-phosphomonoesters, hydrolytic mechanism"/>
    <property type="evidence" value="ECO:0007669"/>
    <property type="project" value="TreeGrafter"/>
</dbReference>
<dbReference type="InterPro" id="IPR025202">
    <property type="entry name" value="PLD-like_dom"/>
</dbReference>
<dbReference type="InterPro" id="IPR001736">
    <property type="entry name" value="PLipase_D/transphosphatidylase"/>
</dbReference>
<evidence type="ECO:0000259" key="2">
    <source>
        <dbReference type="PROSITE" id="PS50035"/>
    </source>
</evidence>
<dbReference type="InterPro" id="IPR051406">
    <property type="entry name" value="PLD_domain"/>
</dbReference>
<dbReference type="PROSITE" id="PS50035">
    <property type="entry name" value="PLD"/>
    <property type="match status" value="2"/>
</dbReference>
<comment type="caution">
    <text evidence="3">The sequence shown here is derived from an EMBL/GenBank/DDBJ whole genome shotgun (WGS) entry which is preliminary data.</text>
</comment>
<gene>
    <name evidence="3" type="ORF">C7380_102132</name>
</gene>
<evidence type="ECO:0000256" key="1">
    <source>
        <dbReference type="ARBA" id="ARBA00000798"/>
    </source>
</evidence>
<feature type="domain" description="PLD phosphodiesterase" evidence="2">
    <location>
        <begin position="256"/>
        <end position="283"/>
    </location>
</feature>
<accession>A0AA45C8K3</accession>
<organism evidence="3 4">
    <name type="scientific">Oceanotoga teriensis</name>
    <dbReference type="NCBI Taxonomy" id="515440"/>
    <lineage>
        <taxon>Bacteria</taxon>
        <taxon>Thermotogati</taxon>
        <taxon>Thermotogota</taxon>
        <taxon>Thermotogae</taxon>
        <taxon>Petrotogales</taxon>
        <taxon>Petrotogaceae</taxon>
        <taxon>Oceanotoga</taxon>
    </lineage>
</organism>
<dbReference type="GO" id="GO:0004630">
    <property type="term" value="F:phospholipase D activity"/>
    <property type="evidence" value="ECO:0007669"/>
    <property type="project" value="UniProtKB-EC"/>
</dbReference>
<reference evidence="3 4" key="1">
    <citation type="submission" date="2018-05" db="EMBL/GenBank/DDBJ databases">
        <title>Genomic Encyclopedia of Type Strains, Phase IV (KMG-IV): sequencing the most valuable type-strain genomes for metagenomic binning, comparative biology and taxonomic classification.</title>
        <authorList>
            <person name="Goeker M."/>
        </authorList>
    </citation>
    <scope>NUCLEOTIDE SEQUENCE [LARGE SCALE GENOMIC DNA]</scope>
    <source>
        <strain evidence="3 4">DSM 24906</strain>
    </source>
</reference>
<dbReference type="AlphaFoldDB" id="A0AA45C8K3"/>
<keyword evidence="4" id="KW-1185">Reference proteome</keyword>